<feature type="non-terminal residue" evidence="1">
    <location>
        <position position="97"/>
    </location>
</feature>
<evidence type="ECO:0000313" key="2">
    <source>
        <dbReference type="Proteomes" id="UP000194236"/>
    </source>
</evidence>
<dbReference type="EMBL" id="MUJZ01071892">
    <property type="protein sequence ID" value="OTF69166.1"/>
    <property type="molecule type" value="Genomic_DNA"/>
</dbReference>
<comment type="caution">
    <text evidence="1">The sequence shown here is derived from an EMBL/GenBank/DDBJ whole genome shotgun (WGS) entry which is preliminary data.</text>
</comment>
<proteinExistence type="predicted"/>
<keyword evidence="2" id="KW-1185">Reference proteome</keyword>
<accession>A0A1Y3ANU9</accession>
<gene>
    <name evidence="1" type="ORF">BLA29_003586</name>
</gene>
<protein>
    <submittedName>
        <fullName evidence="1">Uncharacterized protein</fullName>
    </submittedName>
</protein>
<evidence type="ECO:0000313" key="1">
    <source>
        <dbReference type="EMBL" id="OTF69166.1"/>
    </source>
</evidence>
<organism evidence="1 2">
    <name type="scientific">Euroglyphus maynei</name>
    <name type="common">Mayne's house dust mite</name>
    <dbReference type="NCBI Taxonomy" id="6958"/>
    <lineage>
        <taxon>Eukaryota</taxon>
        <taxon>Metazoa</taxon>
        <taxon>Ecdysozoa</taxon>
        <taxon>Arthropoda</taxon>
        <taxon>Chelicerata</taxon>
        <taxon>Arachnida</taxon>
        <taxon>Acari</taxon>
        <taxon>Acariformes</taxon>
        <taxon>Sarcoptiformes</taxon>
        <taxon>Astigmata</taxon>
        <taxon>Psoroptidia</taxon>
        <taxon>Analgoidea</taxon>
        <taxon>Pyroglyphidae</taxon>
        <taxon>Pyroglyphinae</taxon>
        <taxon>Euroglyphus</taxon>
    </lineage>
</organism>
<sequence>MIIGQQPCGSSTTTPDSARLNVHYRLPGSSIVVTEEDSSFSSSITPNRSYGRHYIGPCGGPLPGTSLKPVTNVIDTTTTYSLQKHHYVPQPMSPPVV</sequence>
<dbReference type="Proteomes" id="UP000194236">
    <property type="component" value="Unassembled WGS sequence"/>
</dbReference>
<dbReference type="AlphaFoldDB" id="A0A1Y3ANU9"/>
<reference evidence="1 2" key="1">
    <citation type="submission" date="2017-03" db="EMBL/GenBank/DDBJ databases">
        <title>Genome Survey of Euroglyphus maynei.</title>
        <authorList>
            <person name="Arlian L.G."/>
            <person name="Morgan M.S."/>
            <person name="Rider S.D."/>
        </authorList>
    </citation>
    <scope>NUCLEOTIDE SEQUENCE [LARGE SCALE GENOMIC DNA]</scope>
    <source>
        <strain evidence="1">Arlian Lab</strain>
        <tissue evidence="1">Whole body</tissue>
    </source>
</reference>
<name>A0A1Y3ANU9_EURMA</name>